<feature type="binding site" evidence="14">
    <location>
        <position position="74"/>
    </location>
    <ligand>
        <name>ATP</name>
        <dbReference type="ChEBI" id="CHEBI:30616"/>
    </ligand>
</feature>
<dbReference type="FunFam" id="3.90.870.10:FF:000008">
    <property type="entry name" value="Threonylcarbamoyl-AMP synthase"/>
    <property type="match status" value="1"/>
</dbReference>
<comment type="catalytic activity">
    <reaction evidence="12 13">
        <text>L-threonine + hydrogencarbonate + ATP = L-threonylcarbamoyladenylate + diphosphate + H2O</text>
        <dbReference type="Rhea" id="RHEA:36407"/>
        <dbReference type="ChEBI" id="CHEBI:15377"/>
        <dbReference type="ChEBI" id="CHEBI:17544"/>
        <dbReference type="ChEBI" id="CHEBI:30616"/>
        <dbReference type="ChEBI" id="CHEBI:33019"/>
        <dbReference type="ChEBI" id="CHEBI:57926"/>
        <dbReference type="ChEBI" id="CHEBI:73682"/>
        <dbReference type="EC" id="2.7.7.87"/>
    </reaction>
</comment>
<evidence type="ECO:0000256" key="1">
    <source>
        <dbReference type="ARBA" id="ARBA00004496"/>
    </source>
</evidence>
<dbReference type="GO" id="GO:0061710">
    <property type="term" value="F:L-threonylcarbamoyladenylate synthase"/>
    <property type="evidence" value="ECO:0007669"/>
    <property type="project" value="UniProtKB-EC"/>
</dbReference>
<feature type="binding site" evidence="14">
    <location>
        <position position="78"/>
    </location>
    <ligand>
        <name>ATP</name>
        <dbReference type="ChEBI" id="CHEBI:30616"/>
    </ligand>
</feature>
<evidence type="ECO:0000256" key="12">
    <source>
        <dbReference type="ARBA" id="ARBA00048366"/>
    </source>
</evidence>
<proteinExistence type="inferred from homology"/>
<evidence type="ECO:0000256" key="8">
    <source>
        <dbReference type="ARBA" id="ARBA00022695"/>
    </source>
</evidence>
<comment type="function">
    <text evidence="13">Required for the formation of a threonylcarbamoyl group on adenosine at position 37 (t(6)A37) in tRNAs that read codons beginning with adenine.</text>
</comment>
<feature type="domain" description="YrdC-like" evidence="15">
    <location>
        <begin position="29"/>
        <end position="216"/>
    </location>
</feature>
<dbReference type="Gene3D" id="3.40.50.11030">
    <property type="entry name" value="Threonylcarbamoyl-AMP synthase, C-terminal domain"/>
    <property type="match status" value="1"/>
</dbReference>
<gene>
    <name evidence="16" type="primary">tsaC</name>
    <name evidence="16" type="ORF">BAOM_4879</name>
</gene>
<dbReference type="GO" id="GO:0006450">
    <property type="term" value="P:regulation of translational fidelity"/>
    <property type="evidence" value="ECO:0007669"/>
    <property type="project" value="TreeGrafter"/>
</dbReference>
<accession>A0A3T0KYN4</accession>
<dbReference type="InterPro" id="IPR017945">
    <property type="entry name" value="DHBP_synth_RibB-like_a/b_dom"/>
</dbReference>
<evidence type="ECO:0000256" key="11">
    <source>
        <dbReference type="ARBA" id="ARBA00029774"/>
    </source>
</evidence>
<name>A0A3T0KYN4_9BACI</name>
<reference evidence="16 17" key="1">
    <citation type="submission" date="2018-01" db="EMBL/GenBank/DDBJ databases">
        <title>Bacillus asahii Genome sequencing and assembly.</title>
        <authorList>
            <person name="Jiang H."/>
            <person name="Feng Y."/>
            <person name="Zhao F."/>
            <person name="Lin X."/>
        </authorList>
    </citation>
    <scope>NUCLEOTIDE SEQUENCE [LARGE SCALE GENOMIC DNA]</scope>
    <source>
        <strain evidence="16 17">OM18</strain>
    </source>
</reference>
<dbReference type="GO" id="GO:0008033">
    <property type="term" value="P:tRNA processing"/>
    <property type="evidence" value="ECO:0007669"/>
    <property type="project" value="UniProtKB-KW"/>
</dbReference>
<organism evidence="16 17">
    <name type="scientific">Peribacillus asahii</name>
    <dbReference type="NCBI Taxonomy" id="228899"/>
    <lineage>
        <taxon>Bacteria</taxon>
        <taxon>Bacillati</taxon>
        <taxon>Bacillota</taxon>
        <taxon>Bacilli</taxon>
        <taxon>Bacillales</taxon>
        <taxon>Bacillaceae</taxon>
        <taxon>Peribacillus</taxon>
    </lineage>
</organism>
<dbReference type="AlphaFoldDB" id="A0A3T0KYN4"/>
<dbReference type="NCBIfam" id="TIGR00057">
    <property type="entry name" value="L-threonylcarbamoyladenylate synthase"/>
    <property type="match status" value="1"/>
</dbReference>
<evidence type="ECO:0000259" key="15">
    <source>
        <dbReference type="PROSITE" id="PS51163"/>
    </source>
</evidence>
<dbReference type="GO" id="GO:0000049">
    <property type="term" value="F:tRNA binding"/>
    <property type="evidence" value="ECO:0007669"/>
    <property type="project" value="TreeGrafter"/>
</dbReference>
<feature type="binding site" evidence="14">
    <location>
        <position position="198"/>
    </location>
    <ligand>
        <name>L-threonine</name>
        <dbReference type="ChEBI" id="CHEBI:57926"/>
    </ligand>
</feature>
<evidence type="ECO:0000256" key="4">
    <source>
        <dbReference type="ARBA" id="ARBA00015492"/>
    </source>
</evidence>
<dbReference type="PANTHER" id="PTHR17490:SF16">
    <property type="entry name" value="THREONYLCARBAMOYL-AMP SYNTHASE"/>
    <property type="match status" value="1"/>
</dbReference>
<evidence type="ECO:0000313" key="16">
    <source>
        <dbReference type="EMBL" id="AZV45437.1"/>
    </source>
</evidence>
<feature type="binding site" evidence="14">
    <location>
        <position position="51"/>
    </location>
    <ligand>
        <name>L-threonine</name>
        <dbReference type="ChEBI" id="CHEBI:57926"/>
    </ligand>
</feature>
<dbReference type="PIRSF" id="PIRSF004930">
    <property type="entry name" value="Tln_factor_SUA5"/>
    <property type="match status" value="1"/>
</dbReference>
<evidence type="ECO:0000256" key="13">
    <source>
        <dbReference type="PIRNR" id="PIRNR004930"/>
    </source>
</evidence>
<dbReference type="Proteomes" id="UP000283095">
    <property type="component" value="Chromosome"/>
</dbReference>
<dbReference type="Pfam" id="PF01300">
    <property type="entry name" value="Sua5_yciO_yrdC"/>
    <property type="match status" value="1"/>
</dbReference>
<dbReference type="Pfam" id="PF03481">
    <property type="entry name" value="Sua5_C"/>
    <property type="match status" value="1"/>
</dbReference>
<dbReference type="GO" id="GO:0003725">
    <property type="term" value="F:double-stranded RNA binding"/>
    <property type="evidence" value="ECO:0007669"/>
    <property type="project" value="UniProtKB-UniRule"/>
</dbReference>
<evidence type="ECO:0000313" key="17">
    <source>
        <dbReference type="Proteomes" id="UP000283095"/>
    </source>
</evidence>
<dbReference type="Gene3D" id="3.90.870.10">
    <property type="entry name" value="DHBP synthase"/>
    <property type="match status" value="1"/>
</dbReference>
<dbReference type="GO" id="GO:0005737">
    <property type="term" value="C:cytoplasm"/>
    <property type="evidence" value="ECO:0007669"/>
    <property type="project" value="UniProtKB-SubCell"/>
</dbReference>
<feature type="binding site" evidence="14">
    <location>
        <position position="212"/>
    </location>
    <ligand>
        <name>ATP</name>
        <dbReference type="ChEBI" id="CHEBI:30616"/>
    </ligand>
</feature>
<dbReference type="EC" id="2.7.7.87" evidence="3 13"/>
<comment type="subcellular location">
    <subcellularLocation>
        <location evidence="1 13">Cytoplasm</location>
    </subcellularLocation>
</comment>
<feature type="binding site" evidence="14">
    <location>
        <position position="134"/>
    </location>
    <ligand>
        <name>ATP</name>
        <dbReference type="ChEBI" id="CHEBI:30616"/>
    </ligand>
</feature>
<dbReference type="PROSITE" id="PS51163">
    <property type="entry name" value="YRDC"/>
    <property type="match status" value="1"/>
</dbReference>
<dbReference type="InterPro" id="IPR005145">
    <property type="entry name" value="Sua5_C"/>
</dbReference>
<dbReference type="InterPro" id="IPR006070">
    <property type="entry name" value="Sua5-like_dom"/>
</dbReference>
<evidence type="ECO:0000256" key="14">
    <source>
        <dbReference type="PIRSR" id="PIRSR004930-1"/>
    </source>
</evidence>
<evidence type="ECO:0000256" key="9">
    <source>
        <dbReference type="ARBA" id="ARBA00022741"/>
    </source>
</evidence>
<dbReference type="FunFam" id="3.40.50.11030:FF:000001">
    <property type="entry name" value="Threonylcarbamoyl-AMP synthase"/>
    <property type="match status" value="1"/>
</dbReference>
<comment type="similarity">
    <text evidence="2 13">Belongs to the SUA5 family.</text>
</comment>
<dbReference type="InterPro" id="IPR010923">
    <property type="entry name" value="T(6)A37_SUA5"/>
</dbReference>
<evidence type="ECO:0000256" key="6">
    <source>
        <dbReference type="ARBA" id="ARBA00022679"/>
    </source>
</evidence>
<feature type="binding site" evidence="14">
    <location>
        <position position="251"/>
    </location>
    <ligand>
        <name>ATP</name>
        <dbReference type="ChEBI" id="CHEBI:30616"/>
    </ligand>
</feature>
<keyword evidence="9 13" id="KW-0547">Nucleotide-binding</keyword>
<keyword evidence="6 13" id="KW-0808">Transferase</keyword>
<feature type="binding site" evidence="14">
    <location>
        <position position="168"/>
    </location>
    <ligand>
        <name>ATP</name>
        <dbReference type="ChEBI" id="CHEBI:30616"/>
    </ligand>
</feature>
<evidence type="ECO:0000256" key="10">
    <source>
        <dbReference type="ARBA" id="ARBA00022840"/>
    </source>
</evidence>
<feature type="binding site" evidence="14">
    <location>
        <position position="138"/>
    </location>
    <ligand>
        <name>L-threonine</name>
        <dbReference type="ChEBI" id="CHEBI:57926"/>
    </ligand>
</feature>
<evidence type="ECO:0000256" key="5">
    <source>
        <dbReference type="ARBA" id="ARBA00022490"/>
    </source>
</evidence>
<keyword evidence="7 13" id="KW-0819">tRNA processing</keyword>
<feature type="binding site" evidence="14">
    <location>
        <position position="160"/>
    </location>
    <ligand>
        <name>ATP</name>
        <dbReference type="ChEBI" id="CHEBI:30616"/>
    </ligand>
</feature>
<evidence type="ECO:0000256" key="7">
    <source>
        <dbReference type="ARBA" id="ARBA00022694"/>
    </source>
</evidence>
<keyword evidence="8 13" id="KW-0548">Nucleotidyltransferase</keyword>
<evidence type="ECO:0000256" key="3">
    <source>
        <dbReference type="ARBA" id="ARBA00012584"/>
    </source>
</evidence>
<feature type="binding site" evidence="14">
    <location>
        <position position="83"/>
    </location>
    <ligand>
        <name>L-threonine</name>
        <dbReference type="ChEBI" id="CHEBI:57926"/>
    </ligand>
</feature>
<keyword evidence="5 13" id="KW-0963">Cytoplasm</keyword>
<protein>
    <recommendedName>
        <fullName evidence="4 13">Threonylcarbamoyl-AMP synthase</fullName>
        <shortName evidence="13">TC-AMP synthase</shortName>
        <ecNumber evidence="3 13">2.7.7.87</ecNumber>
    </recommendedName>
    <alternativeName>
        <fullName evidence="11 13">L-threonylcarbamoyladenylate synthase</fullName>
    </alternativeName>
</protein>
<feature type="binding site" evidence="14">
    <location>
        <position position="158"/>
    </location>
    <ligand>
        <name>L-threonine</name>
        <dbReference type="ChEBI" id="CHEBI:57926"/>
    </ligand>
</feature>
<dbReference type="PANTHER" id="PTHR17490">
    <property type="entry name" value="SUA5"/>
    <property type="match status" value="1"/>
</dbReference>
<dbReference type="InterPro" id="IPR050156">
    <property type="entry name" value="TC-AMP_synthase_SUA5"/>
</dbReference>
<dbReference type="SUPFAM" id="SSF55821">
    <property type="entry name" value="YrdC/RibB"/>
    <property type="match status" value="1"/>
</dbReference>
<dbReference type="KEGG" id="pasa:BAOM_4879"/>
<sequence length="358" mass="38594">MKCEDEMKVLVVETKLWIVDKTVDNTQPYPQIIEAAHLLAKNEVVAFPTETVYGLGANARSEEAVKKVFEAKGRPNDNPLIVHIASQSQLEEIVVDIPPIAKQLMDAFWPGPLTLILKQKPGTLAAAVTAGLDTVAVRMPNHAVAHQLIEASGLPIAAPSANTSGKPSPTLAKHVQDDLYGRIAGIVDGGPTGVGVESTVLDCTEDIPIILRPGGVTKEQLETIIGQVKEDRAFVKKDEAPKAPGMKYTHYAPKAPLTLVKGERAFIQQLINEKRAEGMKVGLLAASEHQALYEADYIVAPGSLAELSTVASGLYDALRQFDDVHVDIIYSEVFPQSGIGQAIMNRLFKAAGQQMIEQ</sequence>
<evidence type="ECO:0000256" key="2">
    <source>
        <dbReference type="ARBA" id="ARBA00007663"/>
    </source>
</evidence>
<dbReference type="GO" id="GO:0005524">
    <property type="term" value="F:ATP binding"/>
    <property type="evidence" value="ECO:0007669"/>
    <property type="project" value="UniProtKB-UniRule"/>
</dbReference>
<dbReference type="EMBL" id="CP026095">
    <property type="protein sequence ID" value="AZV45437.1"/>
    <property type="molecule type" value="Genomic_DNA"/>
</dbReference>
<dbReference type="InterPro" id="IPR038385">
    <property type="entry name" value="Sua5/YwlC_C"/>
</dbReference>
<keyword evidence="10 13" id="KW-0067">ATP-binding</keyword>